<reference evidence="2" key="2">
    <citation type="journal article" date="2017" name="Genome Announc.">
        <title>Draft Genome Sequences of 24 Lactococcus lactis Strains.</title>
        <authorList>
            <person name="Backus L."/>
            <person name="Wels M."/>
            <person name="Boekhorst J."/>
            <person name="Dijkstra A.R."/>
            <person name="Beerthuyzen M."/>
            <person name="Kelly W.J."/>
            <person name="Siezen R.J."/>
            <person name="van Hijum S.A."/>
            <person name="Bachmann H."/>
        </authorList>
    </citation>
    <scope>NUCLEOTIDE SEQUENCE</scope>
    <source>
        <strain evidence="1">LMG9447</strain>
        <strain evidence="2">M20</strain>
        <strain evidence="3">N42</strain>
    </source>
</reference>
<evidence type="ECO:0000313" key="4">
    <source>
        <dbReference type="Proteomes" id="UP000052991"/>
    </source>
</evidence>
<dbReference type="Proteomes" id="UP000053612">
    <property type="component" value="Unassembled WGS sequence"/>
</dbReference>
<evidence type="ECO:0000313" key="5">
    <source>
        <dbReference type="Proteomes" id="UP000053612"/>
    </source>
</evidence>
<proteinExistence type="predicted"/>
<protein>
    <submittedName>
        <fullName evidence="2">Uncharacterized protein</fullName>
    </submittedName>
</protein>
<dbReference type="AlphaFoldDB" id="A0A0V8CEG1"/>
<organism evidence="2 6">
    <name type="scientific">Lactococcus lactis subsp. lactis</name>
    <name type="common">Streptococcus lactis</name>
    <dbReference type="NCBI Taxonomy" id="1360"/>
    <lineage>
        <taxon>Bacteria</taxon>
        <taxon>Bacillati</taxon>
        <taxon>Bacillota</taxon>
        <taxon>Bacilli</taxon>
        <taxon>Lactobacillales</taxon>
        <taxon>Streptococcaceae</taxon>
        <taxon>Lactococcus</taxon>
    </lineage>
</organism>
<evidence type="ECO:0000313" key="6">
    <source>
        <dbReference type="Proteomes" id="UP000053719"/>
    </source>
</evidence>
<dbReference type="Proteomes" id="UP000053719">
    <property type="component" value="Unassembled WGS sequence"/>
</dbReference>
<evidence type="ECO:0000313" key="3">
    <source>
        <dbReference type="EMBL" id="KSU28569.1"/>
    </source>
</evidence>
<accession>A0A0V8CEG1</accession>
<dbReference type="PATRIC" id="fig|1360.100.peg.1258"/>
<sequence length="39" mass="4424">MLSSILLKSKLTNRSAFCIFLKKLLTDLSVNKTVEKKPD</sequence>
<dbReference type="EMBL" id="LKLU01000003">
    <property type="protein sequence ID" value="KSU23446.1"/>
    <property type="molecule type" value="Genomic_DNA"/>
</dbReference>
<reference evidence="4 5" key="1">
    <citation type="submission" date="2015-10" db="EMBL/GenBank/DDBJ databases">
        <title>Draft Genome Sequences of 11 Lactococcus lactis subspecies cremoris strains.</title>
        <authorList>
            <person name="Wels M."/>
            <person name="Backus L."/>
            <person name="Boekhorst J."/>
            <person name="Dijkstra A."/>
            <person name="Beerthuizen M."/>
            <person name="Kelly W."/>
            <person name="Siezen R."/>
            <person name="Bachmann H."/>
            <person name="Van Hijum S."/>
        </authorList>
    </citation>
    <scope>NUCLEOTIDE SEQUENCE [LARGE SCALE GENOMIC DNA]</scope>
    <source>
        <strain evidence="5">LMG9449</strain>
        <strain evidence="6">M20</strain>
        <strain evidence="4">N42</strain>
    </source>
</reference>
<evidence type="ECO:0000313" key="1">
    <source>
        <dbReference type="EMBL" id="KSU20493.1"/>
    </source>
</evidence>
<dbReference type="EMBL" id="LKLW01000044">
    <property type="protein sequence ID" value="KSU28569.1"/>
    <property type="molecule type" value="Genomic_DNA"/>
</dbReference>
<gene>
    <name evidence="1" type="ORF">LMG9449_0599</name>
    <name evidence="2" type="ORF">M20_0118</name>
    <name evidence="3" type="ORF">N42_0626</name>
</gene>
<comment type="caution">
    <text evidence="2">The sequence shown here is derived from an EMBL/GenBank/DDBJ whole genome shotgun (WGS) entry which is preliminary data.</text>
</comment>
<evidence type="ECO:0000313" key="2">
    <source>
        <dbReference type="EMBL" id="KSU23446.1"/>
    </source>
</evidence>
<dbReference type="EMBL" id="LKLS01000064">
    <property type="protein sequence ID" value="KSU20493.1"/>
    <property type="molecule type" value="Genomic_DNA"/>
</dbReference>
<dbReference type="Proteomes" id="UP000052991">
    <property type="component" value="Unassembled WGS sequence"/>
</dbReference>
<name>A0A0V8CEG1_LACLL</name>